<protein>
    <recommendedName>
        <fullName evidence="3">Pilus assembly protein PilO</fullName>
    </recommendedName>
</protein>
<dbReference type="Proteomes" id="UP000231673">
    <property type="component" value="Unassembled WGS sequence"/>
</dbReference>
<dbReference type="InterPro" id="IPR014717">
    <property type="entry name" value="Transl_elong_EF1B/ribsomal_bS6"/>
</dbReference>
<evidence type="ECO:0008006" key="3">
    <source>
        <dbReference type="Google" id="ProtNLM"/>
    </source>
</evidence>
<proteinExistence type="predicted"/>
<evidence type="ECO:0000313" key="2">
    <source>
        <dbReference type="Proteomes" id="UP000231673"/>
    </source>
</evidence>
<reference evidence="2" key="1">
    <citation type="submission" date="2017-09" db="EMBL/GenBank/DDBJ databases">
        <title>Depth-based differentiation of microbial function through sediment-hosted aquifers and enrichment of novel symbionts in the deep terrestrial subsurface.</title>
        <authorList>
            <person name="Probst A.J."/>
            <person name="Ladd B."/>
            <person name="Jarett J.K."/>
            <person name="Geller-Mcgrath D.E."/>
            <person name="Sieber C.M.K."/>
            <person name="Emerson J.B."/>
            <person name="Anantharaman K."/>
            <person name="Thomas B.C."/>
            <person name="Malmstrom R."/>
            <person name="Stieglmeier M."/>
            <person name="Klingl A."/>
            <person name="Woyke T."/>
            <person name="Ryan C.M."/>
            <person name="Banfield J.F."/>
        </authorList>
    </citation>
    <scope>NUCLEOTIDE SEQUENCE [LARGE SCALE GENOMIC DNA]</scope>
</reference>
<accession>A0A2M7IEB7</accession>
<evidence type="ECO:0000313" key="1">
    <source>
        <dbReference type="EMBL" id="PIW74818.1"/>
    </source>
</evidence>
<sequence length="189" mass="20606">MKKIIIALICLAAGLALIFWAIKPLWASIGKVRDEIKSKNEEIVKIETLLAKQDELKKKYLDSKDDIDRIFLALPNGEDVSYDLSQIDTIAMKNGLLLSSIKFSGIEEESGGAGKNASQESSSLIAGFPTAGVEMNLSGSYEAFKGFLNDLESSLRTMEASSIRISPGKDSESGPGLFEFGLNINVYYQ</sequence>
<dbReference type="Gene3D" id="3.30.70.60">
    <property type="match status" value="1"/>
</dbReference>
<gene>
    <name evidence="1" type="ORF">CO003_00625</name>
</gene>
<organism evidence="1 2">
    <name type="scientific">Candidatus Portnoybacteria bacterium CG_4_8_14_3_um_filter_44_15</name>
    <dbReference type="NCBI Taxonomy" id="1974803"/>
    <lineage>
        <taxon>Bacteria</taxon>
        <taxon>Candidatus Portnoyibacteriota</taxon>
    </lineage>
</organism>
<name>A0A2M7IEB7_9BACT</name>
<dbReference type="EMBL" id="PFGW01000014">
    <property type="protein sequence ID" value="PIW74818.1"/>
    <property type="molecule type" value="Genomic_DNA"/>
</dbReference>
<dbReference type="AlphaFoldDB" id="A0A2M7IEB7"/>
<comment type="caution">
    <text evidence="1">The sequence shown here is derived from an EMBL/GenBank/DDBJ whole genome shotgun (WGS) entry which is preliminary data.</text>
</comment>